<feature type="region of interest" description="Disordered" evidence="5">
    <location>
        <begin position="433"/>
        <end position="484"/>
    </location>
</feature>
<feature type="region of interest" description="Disordered" evidence="5">
    <location>
        <begin position="1031"/>
        <end position="1056"/>
    </location>
</feature>
<reference evidence="7" key="1">
    <citation type="submission" date="2025-08" db="UniProtKB">
        <authorList>
            <consortium name="Ensembl"/>
        </authorList>
    </citation>
    <scope>IDENTIFICATION</scope>
</reference>
<dbReference type="AlphaFoldDB" id="A0A8D2HG95"/>
<dbReference type="SMART" id="SM01391">
    <property type="entry name" value="Filament"/>
    <property type="match status" value="1"/>
</dbReference>
<proteinExistence type="inferred from homology"/>
<dbReference type="GO" id="GO:0042383">
    <property type="term" value="C:sarcolemma"/>
    <property type="evidence" value="ECO:0007669"/>
    <property type="project" value="TreeGrafter"/>
</dbReference>
<feature type="compositionally biased region" description="Basic and acidic residues" evidence="5">
    <location>
        <begin position="592"/>
        <end position="603"/>
    </location>
</feature>
<evidence type="ECO:0000256" key="1">
    <source>
        <dbReference type="ARBA" id="ARBA00022754"/>
    </source>
</evidence>
<dbReference type="InterPro" id="IPR030634">
    <property type="entry name" value="SYNM"/>
</dbReference>
<dbReference type="Proteomes" id="UP000694417">
    <property type="component" value="Unplaced"/>
</dbReference>
<protein>
    <submittedName>
        <fullName evidence="7">Synemin</fullName>
    </submittedName>
</protein>
<dbReference type="GeneTree" id="ENSGT00940000159268"/>
<evidence type="ECO:0000313" key="7">
    <source>
        <dbReference type="Ensembl" id="ENSUPAP00010012955.1"/>
    </source>
</evidence>
<dbReference type="PANTHER" id="PTHR47136">
    <property type="entry name" value="SYNEMIN"/>
    <property type="match status" value="1"/>
</dbReference>
<feature type="coiled-coil region" evidence="4">
    <location>
        <begin position="192"/>
        <end position="261"/>
    </location>
</feature>
<dbReference type="GO" id="GO:0008307">
    <property type="term" value="F:structural constituent of muscle"/>
    <property type="evidence" value="ECO:0007669"/>
    <property type="project" value="InterPro"/>
</dbReference>
<dbReference type="Pfam" id="PF00038">
    <property type="entry name" value="Filament"/>
    <property type="match status" value="1"/>
</dbReference>
<organism evidence="7 8">
    <name type="scientific">Urocitellus parryii</name>
    <name type="common">Arctic ground squirrel</name>
    <name type="synonym">Spermophilus parryii</name>
    <dbReference type="NCBI Taxonomy" id="9999"/>
    <lineage>
        <taxon>Eukaryota</taxon>
        <taxon>Metazoa</taxon>
        <taxon>Chordata</taxon>
        <taxon>Craniata</taxon>
        <taxon>Vertebrata</taxon>
        <taxon>Euteleostomi</taxon>
        <taxon>Mammalia</taxon>
        <taxon>Eutheria</taxon>
        <taxon>Euarchontoglires</taxon>
        <taxon>Glires</taxon>
        <taxon>Rodentia</taxon>
        <taxon>Sciuromorpha</taxon>
        <taxon>Sciuridae</taxon>
        <taxon>Xerinae</taxon>
        <taxon>Marmotini</taxon>
        <taxon>Urocitellus</taxon>
    </lineage>
</organism>
<keyword evidence="2 4" id="KW-0175">Coiled coil</keyword>
<dbReference type="InterPro" id="IPR039008">
    <property type="entry name" value="IF_rod_dom"/>
</dbReference>
<reference evidence="7" key="2">
    <citation type="submission" date="2025-09" db="UniProtKB">
        <authorList>
            <consortium name="Ensembl"/>
        </authorList>
    </citation>
    <scope>IDENTIFICATION</scope>
</reference>
<comment type="similarity">
    <text evidence="3">Belongs to the intermediate filament family.</text>
</comment>
<dbReference type="GO" id="GO:0005200">
    <property type="term" value="F:structural constituent of cytoskeleton"/>
    <property type="evidence" value="ECO:0007669"/>
    <property type="project" value="InterPro"/>
</dbReference>
<dbReference type="GO" id="GO:0005882">
    <property type="term" value="C:intermediate filament"/>
    <property type="evidence" value="ECO:0007669"/>
    <property type="project" value="UniProtKB-KW"/>
</dbReference>
<dbReference type="PROSITE" id="PS51842">
    <property type="entry name" value="IF_ROD_2"/>
    <property type="match status" value="1"/>
</dbReference>
<name>A0A8D2HG95_UROPR</name>
<dbReference type="InterPro" id="IPR018039">
    <property type="entry name" value="IF_conserved"/>
</dbReference>
<dbReference type="GO" id="GO:0043034">
    <property type="term" value="C:costamere"/>
    <property type="evidence" value="ECO:0007669"/>
    <property type="project" value="TreeGrafter"/>
</dbReference>
<dbReference type="PANTHER" id="PTHR47136:SF1">
    <property type="entry name" value="SYNEMIN"/>
    <property type="match status" value="1"/>
</dbReference>
<feature type="domain" description="IF rod" evidence="6">
    <location>
        <begin position="11"/>
        <end position="322"/>
    </location>
</feature>
<evidence type="ECO:0000256" key="5">
    <source>
        <dbReference type="SAM" id="MobiDB-lite"/>
    </source>
</evidence>
<feature type="region of interest" description="Disordered" evidence="5">
    <location>
        <begin position="541"/>
        <end position="603"/>
    </location>
</feature>
<dbReference type="GO" id="GO:0019215">
    <property type="term" value="F:intermediate filament binding"/>
    <property type="evidence" value="ECO:0007669"/>
    <property type="project" value="TreeGrafter"/>
</dbReference>
<feature type="coiled-coil region" evidence="4">
    <location>
        <begin position="78"/>
        <end position="140"/>
    </location>
</feature>
<evidence type="ECO:0000259" key="6">
    <source>
        <dbReference type="PROSITE" id="PS51842"/>
    </source>
</evidence>
<dbReference type="GO" id="GO:0060053">
    <property type="term" value="C:neurofilament cytoskeleton"/>
    <property type="evidence" value="ECO:0007669"/>
    <property type="project" value="TreeGrafter"/>
</dbReference>
<dbReference type="Gene3D" id="1.20.5.1160">
    <property type="entry name" value="Vasodilator-stimulated phosphoprotein"/>
    <property type="match status" value="1"/>
</dbReference>
<feature type="compositionally biased region" description="Basic and acidic residues" evidence="5">
    <location>
        <begin position="1161"/>
        <end position="1181"/>
    </location>
</feature>
<feature type="coiled-coil region" evidence="4">
    <location>
        <begin position="15"/>
        <end position="49"/>
    </location>
</feature>
<dbReference type="GO" id="GO:0045104">
    <property type="term" value="P:intermediate filament cytoskeleton organization"/>
    <property type="evidence" value="ECO:0007669"/>
    <property type="project" value="InterPro"/>
</dbReference>
<sequence length="1228" mass="137624">MLSWRLQTGSEKAELQELNARLYEYVCRVRELERENLLLEEELRHRRGQEDLWAEGQARFAEEARSLRQQLDELSWATALAEGERDALRRELRELQLLATEANAARGRLDAELGAQQRELQEALGARAALEALLGRLQAERRGLDAAHERDVRELRSRASSLTMHYRARAAGPAAPPPRLREVHDSYALLVAESWRETVQLYEDEVRELEEALQRGQESRREAEKEAQLCAKEAEALKHEALELEQLRARLEDELLRMREEYGLQVEERQRVIDCLEDEKAALTLAMTDRLRDYQELLQVKTGLSLEVATYRALLEGESNPEITIWTEYTENVPQEFRNESYQYTDSVLQRKNERNLFPRQKSPLVGLNHSSALYSHGHFGSRTTKSVGNEARRGYSSSVTTRQENSYEKIVNGQTNFRTFSPTPSLLRTTNTQVKTFPSRPKPEGTRDAPTYSGKESTVARESYQERRDNVGAGVVESPRPNERTVTLGKKIEVQTTREQERNRLGAIKIKPEEKMFDSKEKASEERNLRWEELTKLDKEARKRESQQMREKVKEKESLKEKSVKEREIPISLEVSQGSRPQVSPKGLQMPEKKDAGDSKVGETMTKETRFRLGTSDTASSLPSDSMTETIAENIVTNILKQFTQSPDTEVSANSFPDTKVTYVDRKELPDDRKTKTEIVVESKLMEEIDVSDEAALDRLLGKDVKEVGLKGKSAERMIGDIINLSLKGREGRAKVVNVEIVEEPVSYAGSRGAEEFSTPFEVEEVDDVSPSSKGLVEEEEDDGDTNVTFSVNRRQRTKPPRENVVTHVEEVTEAGDSEDEQSYFVSTPDEYPGGHDGDEGSVYGQVHIEEESTIRYSWQDEIVQGTWRRRKKDGTVEEKEVETLEVPVASPGGSKGSAHWKEEASGELHAEPTVIEKEIKIPHEFHTSIKGGFSKEPRHQLVEVIGQLEETLPELPERMKKELSTLTREGQGELGSVLVDVKKVQASDGGPVTLVAEVNLSQTVDADQLDLEELSRDEAGEIEKAVESVVRESLTQRHGQSPGSPDREGGAEVSAGGIRFKRWATRELYSPSGDLDDAGKPSAQGPVSATVKVSSPRGFVQTHVLEDVSQSSRYIKLGPTEIWRTEQVSHGGPTADVAEMDVSNTKAIPRWTPEAGTEVDAHSVSDRGVRRDADSRNDRAAGGSFQASAGDGEKGAEQAGFDKTVQMQRMVDQSSGVAGSCQSLHS</sequence>
<dbReference type="Gene3D" id="1.20.5.170">
    <property type="match status" value="1"/>
</dbReference>
<evidence type="ECO:0000256" key="2">
    <source>
        <dbReference type="ARBA" id="ARBA00023054"/>
    </source>
</evidence>
<dbReference type="Ensembl" id="ENSUPAT00010014855.1">
    <property type="protein sequence ID" value="ENSUPAP00010012955.1"/>
    <property type="gene ID" value="ENSUPAG00010010495.1"/>
</dbReference>
<evidence type="ECO:0000256" key="3">
    <source>
        <dbReference type="RuleBase" id="RU000685"/>
    </source>
</evidence>
<keyword evidence="1 3" id="KW-0403">Intermediate filament</keyword>
<dbReference type="SUPFAM" id="SSF64593">
    <property type="entry name" value="Intermediate filament protein, coiled coil region"/>
    <property type="match status" value="2"/>
</dbReference>
<dbReference type="GO" id="GO:0017166">
    <property type="term" value="F:vinculin binding"/>
    <property type="evidence" value="ECO:0007669"/>
    <property type="project" value="TreeGrafter"/>
</dbReference>
<gene>
    <name evidence="7" type="primary">SYNM</name>
</gene>
<keyword evidence="8" id="KW-1185">Reference proteome</keyword>
<feature type="compositionally biased region" description="Basic and acidic residues" evidence="5">
    <location>
        <begin position="541"/>
        <end position="570"/>
    </location>
</feature>
<accession>A0A8D2HG95</accession>
<feature type="region of interest" description="Disordered" evidence="5">
    <location>
        <begin position="377"/>
        <end position="402"/>
    </location>
</feature>
<evidence type="ECO:0000313" key="8">
    <source>
        <dbReference type="Proteomes" id="UP000694417"/>
    </source>
</evidence>
<feature type="region of interest" description="Disordered" evidence="5">
    <location>
        <begin position="1157"/>
        <end position="1203"/>
    </location>
</feature>
<evidence type="ECO:0000256" key="4">
    <source>
        <dbReference type="SAM" id="Coils"/>
    </source>
</evidence>
<dbReference type="PROSITE" id="PS00226">
    <property type="entry name" value="IF_ROD_1"/>
    <property type="match status" value="1"/>
</dbReference>
<dbReference type="GO" id="GO:0031443">
    <property type="term" value="P:fast-twitch skeletal muscle fiber contraction"/>
    <property type="evidence" value="ECO:0007669"/>
    <property type="project" value="TreeGrafter"/>
</dbReference>